<dbReference type="AlphaFoldDB" id="A0A1M7DN24"/>
<name>A0A1M7DN24_9FLAO</name>
<gene>
    <name evidence="1" type="ORF">SAMN05444267_102549</name>
</gene>
<organism evidence="1 2">
    <name type="scientific">Chryseobacterium polytrichastri</name>
    <dbReference type="NCBI Taxonomy" id="1302687"/>
    <lineage>
        <taxon>Bacteria</taxon>
        <taxon>Pseudomonadati</taxon>
        <taxon>Bacteroidota</taxon>
        <taxon>Flavobacteriia</taxon>
        <taxon>Flavobacteriales</taxon>
        <taxon>Weeksellaceae</taxon>
        <taxon>Chryseobacterium group</taxon>
        <taxon>Chryseobacterium</taxon>
    </lineage>
</organism>
<evidence type="ECO:0000313" key="2">
    <source>
        <dbReference type="Proteomes" id="UP000184364"/>
    </source>
</evidence>
<dbReference type="Proteomes" id="UP000184364">
    <property type="component" value="Unassembled WGS sequence"/>
</dbReference>
<dbReference type="STRING" id="1302687.SAMN05444267_102549"/>
<reference evidence="2" key="1">
    <citation type="submission" date="2016-11" db="EMBL/GenBank/DDBJ databases">
        <authorList>
            <person name="Varghese N."/>
            <person name="Submissions S."/>
        </authorList>
    </citation>
    <scope>NUCLEOTIDE SEQUENCE [LARGE SCALE GENOMIC DNA]</scope>
    <source>
        <strain evidence="2">DSM 26899</strain>
    </source>
</reference>
<protein>
    <submittedName>
        <fullName evidence="1">PRTRC system protein B</fullName>
    </submittedName>
</protein>
<sequence length="240" mass="27651">MNNQIDLTDNFGPLYYPKAALVFYETKGMNADGYTEYFDMDKNGNLINAHPLSVREANQLVKSLKITEDKQAFLKSSGIMNPKILQIDPIHNGMVIWHTKAMNREMFFVEKVEIPNGKANVPPMLWVANRNKLSVYALSTNRRPTEKTTLYHAPFFNVYINGTVCMGTVDVRIKKMASLEEFTTAWENYFFNSYFSHLIQDHSPIKGNCVSLWKRLINTNLPFPKEVLTKSSRTLKDLLR</sequence>
<dbReference type="EMBL" id="FRAV01000025">
    <property type="protein sequence ID" value="SHL80906.1"/>
    <property type="molecule type" value="Genomic_DNA"/>
</dbReference>
<evidence type="ECO:0000313" key="1">
    <source>
        <dbReference type="EMBL" id="SHL80906.1"/>
    </source>
</evidence>
<accession>A0A1M7DN24</accession>
<proteinExistence type="predicted"/>
<dbReference type="RefSeq" id="WP_073294445.1">
    <property type="nucleotide sequence ID" value="NZ_FRAV01000025.1"/>
</dbReference>
<keyword evidence="2" id="KW-1185">Reference proteome</keyword>
<dbReference type="Pfam" id="PF14460">
    <property type="entry name" value="Prok-E2_D"/>
    <property type="match status" value="1"/>
</dbReference>
<dbReference type="InterPro" id="IPR032787">
    <property type="entry name" value="Prok-E2_D"/>
</dbReference>
<dbReference type="OrthoDB" id="1030341at2"/>